<dbReference type="PANTHER" id="PTHR33055">
    <property type="entry name" value="TRANSPOSASE FOR INSERTION SEQUENCE ELEMENT IS1111A"/>
    <property type="match status" value="1"/>
</dbReference>
<dbReference type="PANTHER" id="PTHR33055:SF3">
    <property type="entry name" value="PUTATIVE TRANSPOSASE FOR IS117-RELATED"/>
    <property type="match status" value="1"/>
</dbReference>
<dbReference type="AlphaFoldDB" id="A0A8I0T1L1"/>
<accession>A0A8I0T1L1</accession>
<evidence type="ECO:0000313" key="2">
    <source>
        <dbReference type="Proteomes" id="UP000656723"/>
    </source>
</evidence>
<sequence>MGRAGLRSILFMAVLSVVRFNPKMKHYYQGLLERGKVKKVALTACIRKFITILNAMVRDWKMWSAELQTPGVAKQMFVYGSMGSQKSEQISTTG</sequence>
<dbReference type="EMBL" id="VKME01000027">
    <property type="protein sequence ID" value="MBE0130919.1"/>
    <property type="molecule type" value="Genomic_DNA"/>
</dbReference>
<proteinExistence type="predicted"/>
<name>A0A8I0T1L1_CITAM</name>
<evidence type="ECO:0000313" key="1">
    <source>
        <dbReference type="EMBL" id="MBE0130919.1"/>
    </source>
</evidence>
<reference evidence="1" key="1">
    <citation type="submission" date="2019-07" db="EMBL/GenBank/DDBJ databases">
        <title>KPC-2 carbapenem resistent Enterobacterales isolates from Germany.</title>
        <authorList>
            <person name="Yao Y."/>
            <person name="Falgenhauer L."/>
            <person name="Imirzalioglu C."/>
            <person name="Chakraborty T."/>
        </authorList>
    </citation>
    <scope>NUCLEOTIDE SEQUENCE</scope>
    <source>
        <strain evidence="1">CA13304</strain>
    </source>
</reference>
<dbReference type="InterPro" id="IPR047650">
    <property type="entry name" value="Transpos_IS110"/>
</dbReference>
<organism evidence="1 2">
    <name type="scientific">Citrobacter amalonaticus</name>
    <dbReference type="NCBI Taxonomy" id="35703"/>
    <lineage>
        <taxon>Bacteria</taxon>
        <taxon>Pseudomonadati</taxon>
        <taxon>Pseudomonadota</taxon>
        <taxon>Gammaproteobacteria</taxon>
        <taxon>Enterobacterales</taxon>
        <taxon>Enterobacteriaceae</taxon>
        <taxon>Citrobacter</taxon>
    </lineage>
</organism>
<protein>
    <submittedName>
        <fullName evidence="1">IS110 family transposase</fullName>
    </submittedName>
</protein>
<comment type="caution">
    <text evidence="1">The sequence shown here is derived from an EMBL/GenBank/DDBJ whole genome shotgun (WGS) entry which is preliminary data.</text>
</comment>
<dbReference type="Proteomes" id="UP000656723">
    <property type="component" value="Unassembled WGS sequence"/>
</dbReference>
<gene>
    <name evidence="1" type="ORF">FOT72_23340</name>
</gene>